<keyword evidence="6 8" id="KW-1133">Transmembrane helix</keyword>
<reference evidence="10" key="1">
    <citation type="submission" date="2023-11" db="EMBL/GenBank/DDBJ databases">
        <title>The genome sequences of three competitors of mushroom-forming fungi.</title>
        <authorList>
            <person name="Beijen E."/>
            <person name="Ohm R.A."/>
        </authorList>
    </citation>
    <scope>NUCLEOTIDE SEQUENCE</scope>
    <source>
        <strain evidence="10">CBS 100526</strain>
    </source>
</reference>
<feature type="compositionally biased region" description="Polar residues" evidence="9">
    <location>
        <begin position="12"/>
        <end position="25"/>
    </location>
</feature>
<comment type="subunit">
    <text evidence="8">Component of the oligosaccharyltransferase (OST) complex.</text>
</comment>
<sequence length="211" mass="22220">MPDGEAGGLLSPESNRGSESNEAANQLTKLKIDIITNLVSSPDERPTSPAMPAKKNAAQPAPSAAATSQSSTTAAGSVPAPVGAAPISTPVSAPAAKSAPANWDKVLQNIYNHYMNETPQRTKLIDVFLVFIAVVGALQFLYCILAGNYPFNAFLSGFGATVGQFVLTISLRIQTAAANKSDFPEVSPERAFADYVVCSLILHFFCVNFIN</sequence>
<protein>
    <recommendedName>
        <fullName evidence="8">Dolichyl-diphosphooligosaccharide--protein glycosyltransferase subunit OST2</fullName>
        <shortName evidence="8">Oligosaccharyl transferase subunit OST2</shortName>
    </recommendedName>
</protein>
<dbReference type="AlphaFoldDB" id="A0AAE1II96"/>
<keyword evidence="11" id="KW-1185">Reference proteome</keyword>
<evidence type="ECO:0000256" key="1">
    <source>
        <dbReference type="ARBA" id="ARBA00004477"/>
    </source>
</evidence>
<evidence type="ECO:0000256" key="3">
    <source>
        <dbReference type="ARBA" id="ARBA00009386"/>
    </source>
</evidence>
<dbReference type="GeneID" id="87917166"/>
<comment type="subcellular location">
    <subcellularLocation>
        <location evidence="1 8">Endoplasmic reticulum membrane</location>
        <topology evidence="1 8">Multi-pass membrane protein</topology>
    </subcellularLocation>
</comment>
<dbReference type="PANTHER" id="PTHR10705:SF0">
    <property type="entry name" value="DOLICHYL-DIPHOSPHOOLIGOSACCHARIDE--PROTEIN GLYCOSYLTRANSFERASE SUBUNIT DAD1"/>
    <property type="match status" value="1"/>
</dbReference>
<organism evidence="10 11">
    <name type="scientific">Trichoderma aggressivum f. europaeum</name>
    <dbReference type="NCBI Taxonomy" id="173218"/>
    <lineage>
        <taxon>Eukaryota</taxon>
        <taxon>Fungi</taxon>
        <taxon>Dikarya</taxon>
        <taxon>Ascomycota</taxon>
        <taxon>Pezizomycotina</taxon>
        <taxon>Sordariomycetes</taxon>
        <taxon>Hypocreomycetidae</taxon>
        <taxon>Hypocreales</taxon>
        <taxon>Hypocreaceae</taxon>
        <taxon>Trichoderma</taxon>
    </lineage>
</organism>
<evidence type="ECO:0000256" key="5">
    <source>
        <dbReference type="ARBA" id="ARBA00022824"/>
    </source>
</evidence>
<dbReference type="Pfam" id="PF02109">
    <property type="entry name" value="DAD"/>
    <property type="match status" value="1"/>
</dbReference>
<dbReference type="RefSeq" id="XP_062758082.1">
    <property type="nucleotide sequence ID" value="XM_062897261.1"/>
</dbReference>
<keyword evidence="5 8" id="KW-0256">Endoplasmic reticulum</keyword>
<evidence type="ECO:0000256" key="4">
    <source>
        <dbReference type="ARBA" id="ARBA00022692"/>
    </source>
</evidence>
<dbReference type="Proteomes" id="UP001273209">
    <property type="component" value="Unassembled WGS sequence"/>
</dbReference>
<dbReference type="PANTHER" id="PTHR10705">
    <property type="entry name" value="DOLICHYL-DIPHOSPHOOLIGOSACCHARIDE--PROTEIN GLYCOSYLTRANSFERASE SUBUNIT DAD1"/>
    <property type="match status" value="1"/>
</dbReference>
<dbReference type="InterPro" id="IPR003038">
    <property type="entry name" value="DAD/Ost2"/>
</dbReference>
<comment type="caution">
    <text evidence="10">The sequence shown here is derived from an EMBL/GenBank/DDBJ whole genome shotgun (WGS) entry which is preliminary data.</text>
</comment>
<feature type="region of interest" description="Disordered" evidence="9">
    <location>
        <begin position="38"/>
        <end position="79"/>
    </location>
</feature>
<feature type="transmembrane region" description="Helical" evidence="8">
    <location>
        <begin position="153"/>
        <end position="171"/>
    </location>
</feature>
<comment type="pathway">
    <text evidence="2 8">Protein modification; protein glycosylation.</text>
</comment>
<comment type="function">
    <text evidence="8">Subunit of the oligosaccharyl transferase (OST) complex that catalyzes the initial transfer of a defined glycan (Glc(3)Man(9)GlcNAc(2) in eukaryotes) from the lipid carrier dolichol-pyrophosphate to an asparagine residue within an Asn-X-Ser/Thr consensus motif in nascent polypeptide chains, the first step in protein N-glycosylation. N-glycosylation occurs cotranslationally and the complex associates with the Sec61 complex at the channel-forming translocon complex that mediates protein translocation across the endoplasmic reticulum (ER). All subunits are required for a maximal enzyme activity.</text>
</comment>
<dbReference type="EMBL" id="JAWRVG010000008">
    <property type="protein sequence ID" value="KAK4078684.1"/>
    <property type="molecule type" value="Genomic_DNA"/>
</dbReference>
<evidence type="ECO:0000313" key="11">
    <source>
        <dbReference type="Proteomes" id="UP001273209"/>
    </source>
</evidence>
<name>A0AAE1II96_9HYPO</name>
<comment type="similarity">
    <text evidence="3 8">Belongs to the DAD/OST2 family.</text>
</comment>
<accession>A0AAE1II96</accession>
<proteinExistence type="inferred from homology"/>
<feature type="compositionally biased region" description="Low complexity" evidence="9">
    <location>
        <begin position="57"/>
        <end position="79"/>
    </location>
</feature>
<keyword evidence="4 8" id="KW-0812">Transmembrane</keyword>
<evidence type="ECO:0000256" key="2">
    <source>
        <dbReference type="ARBA" id="ARBA00004922"/>
    </source>
</evidence>
<evidence type="ECO:0000256" key="7">
    <source>
        <dbReference type="ARBA" id="ARBA00023136"/>
    </source>
</evidence>
<evidence type="ECO:0000256" key="8">
    <source>
        <dbReference type="RuleBase" id="RU361136"/>
    </source>
</evidence>
<evidence type="ECO:0000256" key="6">
    <source>
        <dbReference type="ARBA" id="ARBA00022989"/>
    </source>
</evidence>
<feature type="transmembrane region" description="Helical" evidence="8">
    <location>
        <begin position="192"/>
        <end position="210"/>
    </location>
</feature>
<gene>
    <name evidence="10" type="ORF">Triagg1_3015</name>
</gene>
<evidence type="ECO:0000313" key="10">
    <source>
        <dbReference type="EMBL" id="KAK4078684.1"/>
    </source>
</evidence>
<dbReference type="GO" id="GO:0006487">
    <property type="term" value="P:protein N-linked glycosylation"/>
    <property type="evidence" value="ECO:0007669"/>
    <property type="project" value="TreeGrafter"/>
</dbReference>
<feature type="transmembrane region" description="Helical" evidence="8">
    <location>
        <begin position="124"/>
        <end position="147"/>
    </location>
</feature>
<feature type="region of interest" description="Disordered" evidence="9">
    <location>
        <begin position="1"/>
        <end position="25"/>
    </location>
</feature>
<dbReference type="GO" id="GO:0008250">
    <property type="term" value="C:oligosaccharyltransferase complex"/>
    <property type="evidence" value="ECO:0007669"/>
    <property type="project" value="InterPro"/>
</dbReference>
<keyword evidence="7 8" id="KW-0472">Membrane</keyword>
<evidence type="ECO:0000256" key="9">
    <source>
        <dbReference type="SAM" id="MobiDB-lite"/>
    </source>
</evidence>